<dbReference type="SUPFAM" id="SSF51735">
    <property type="entry name" value="NAD(P)-binding Rossmann-fold domains"/>
    <property type="match status" value="1"/>
</dbReference>
<dbReference type="Gene3D" id="3.40.50.720">
    <property type="entry name" value="NAD(P)-binding Rossmann-like Domain"/>
    <property type="match status" value="1"/>
</dbReference>
<dbReference type="EMBL" id="JBHSOH010000002">
    <property type="protein sequence ID" value="MFC5846799.1"/>
    <property type="molecule type" value="Genomic_DNA"/>
</dbReference>
<feature type="domain" description="Ketoreductase" evidence="2">
    <location>
        <begin position="8"/>
        <end position="193"/>
    </location>
</feature>
<dbReference type="PANTHER" id="PTHR42760:SF40">
    <property type="entry name" value="3-OXOACYL-[ACYL-CARRIER-PROTEIN] REDUCTASE, CHLOROPLASTIC"/>
    <property type="match status" value="1"/>
</dbReference>
<gene>
    <name evidence="3" type="ORF">ACFPQ6_00615</name>
</gene>
<evidence type="ECO:0000313" key="4">
    <source>
        <dbReference type="Proteomes" id="UP001595979"/>
    </source>
</evidence>
<dbReference type="Proteomes" id="UP001595979">
    <property type="component" value="Unassembled WGS sequence"/>
</dbReference>
<dbReference type="InterPro" id="IPR057326">
    <property type="entry name" value="KR_dom"/>
</dbReference>
<dbReference type="GO" id="GO:0016491">
    <property type="term" value="F:oxidoreductase activity"/>
    <property type="evidence" value="ECO:0007669"/>
    <property type="project" value="UniProtKB-KW"/>
</dbReference>
<dbReference type="PROSITE" id="PS00061">
    <property type="entry name" value="ADH_SHORT"/>
    <property type="match status" value="1"/>
</dbReference>
<dbReference type="Pfam" id="PF13561">
    <property type="entry name" value="adh_short_C2"/>
    <property type="match status" value="1"/>
</dbReference>
<evidence type="ECO:0000256" key="1">
    <source>
        <dbReference type="ARBA" id="ARBA00006484"/>
    </source>
</evidence>
<sequence>MSADLSGQVALVSGGAGGIGSAICAELAGAGAAVLVGYAGQPDRAAALAGTLPGPGAHRALYLPVHDSAALAAAAAAVREREGRLDLLVNNAGITTPVPHRDLDALSDEWFDAILRVNVRGAFACVRAFAPLLRAGGGGVVVNISSVAGRTGLGSNVAYCASKAALDSLTRSLGRALAPEIRVVSVSPGWVDGDYAARMPPELVRAQAERTPLGRVARPQEVARAVLAVATHLTFSTGCVIPVDGGRPLG</sequence>
<dbReference type="PRINTS" id="PR00081">
    <property type="entry name" value="GDHRDH"/>
</dbReference>
<keyword evidence="4" id="KW-1185">Reference proteome</keyword>
<comment type="similarity">
    <text evidence="1">Belongs to the short-chain dehydrogenases/reductases (SDR) family.</text>
</comment>
<dbReference type="CDD" id="cd05233">
    <property type="entry name" value="SDR_c"/>
    <property type="match status" value="1"/>
</dbReference>
<dbReference type="SMART" id="SM00822">
    <property type="entry name" value="PKS_KR"/>
    <property type="match status" value="1"/>
</dbReference>
<dbReference type="EC" id="1.1.1.-" evidence="3"/>
<dbReference type="InterPro" id="IPR036291">
    <property type="entry name" value="NAD(P)-bd_dom_sf"/>
</dbReference>
<comment type="caution">
    <text evidence="3">The sequence shown here is derived from an EMBL/GenBank/DDBJ whole genome shotgun (WGS) entry which is preliminary data.</text>
</comment>
<dbReference type="InterPro" id="IPR020904">
    <property type="entry name" value="Sc_DH/Rdtase_CS"/>
</dbReference>
<name>A0ABW1DES8_9DEIO</name>
<protein>
    <submittedName>
        <fullName evidence="3">SDR family NAD(P)-dependent oxidoreductase</fullName>
        <ecNumber evidence="3">1.1.1.-</ecNumber>
    </submittedName>
</protein>
<dbReference type="RefSeq" id="WP_380045213.1">
    <property type="nucleotide sequence ID" value="NZ_JBHSOH010000002.1"/>
</dbReference>
<evidence type="ECO:0000313" key="3">
    <source>
        <dbReference type="EMBL" id="MFC5846799.1"/>
    </source>
</evidence>
<accession>A0ABW1DES8</accession>
<dbReference type="PANTHER" id="PTHR42760">
    <property type="entry name" value="SHORT-CHAIN DEHYDROGENASES/REDUCTASES FAMILY MEMBER"/>
    <property type="match status" value="1"/>
</dbReference>
<reference evidence="4" key="1">
    <citation type="journal article" date="2019" name="Int. J. Syst. Evol. Microbiol.">
        <title>The Global Catalogue of Microorganisms (GCM) 10K type strain sequencing project: providing services to taxonomists for standard genome sequencing and annotation.</title>
        <authorList>
            <consortium name="The Broad Institute Genomics Platform"/>
            <consortium name="The Broad Institute Genome Sequencing Center for Infectious Disease"/>
            <person name="Wu L."/>
            <person name="Ma J."/>
        </authorList>
    </citation>
    <scope>NUCLEOTIDE SEQUENCE [LARGE SCALE GENOMIC DNA]</scope>
    <source>
        <strain evidence="4">CGMCC 1.15053</strain>
    </source>
</reference>
<dbReference type="PRINTS" id="PR00080">
    <property type="entry name" value="SDRFAMILY"/>
</dbReference>
<evidence type="ECO:0000259" key="2">
    <source>
        <dbReference type="SMART" id="SM00822"/>
    </source>
</evidence>
<keyword evidence="3" id="KW-0560">Oxidoreductase</keyword>
<organism evidence="3 4">
    <name type="scientific">Deinococcus petrolearius</name>
    <dbReference type="NCBI Taxonomy" id="1751295"/>
    <lineage>
        <taxon>Bacteria</taxon>
        <taxon>Thermotogati</taxon>
        <taxon>Deinococcota</taxon>
        <taxon>Deinococci</taxon>
        <taxon>Deinococcales</taxon>
        <taxon>Deinococcaceae</taxon>
        <taxon>Deinococcus</taxon>
    </lineage>
</organism>
<dbReference type="InterPro" id="IPR002347">
    <property type="entry name" value="SDR_fam"/>
</dbReference>
<proteinExistence type="inferred from homology"/>